<dbReference type="Proteomes" id="UP000321424">
    <property type="component" value="Unassembled WGS sequence"/>
</dbReference>
<organism evidence="1 2">
    <name type="scientific">Nocardia ninae NBRC 108245</name>
    <dbReference type="NCBI Taxonomy" id="1210091"/>
    <lineage>
        <taxon>Bacteria</taxon>
        <taxon>Bacillati</taxon>
        <taxon>Actinomycetota</taxon>
        <taxon>Actinomycetes</taxon>
        <taxon>Mycobacteriales</taxon>
        <taxon>Nocardiaceae</taxon>
        <taxon>Nocardia</taxon>
    </lineage>
</organism>
<dbReference type="AlphaFoldDB" id="A0A511MJU7"/>
<proteinExistence type="predicted"/>
<reference evidence="1 2" key="1">
    <citation type="submission" date="2019-07" db="EMBL/GenBank/DDBJ databases">
        <title>Whole genome shotgun sequence of Nocardia ninae NBRC 108245.</title>
        <authorList>
            <person name="Hosoyama A."/>
            <person name="Uohara A."/>
            <person name="Ohji S."/>
            <person name="Ichikawa N."/>
        </authorList>
    </citation>
    <scope>NUCLEOTIDE SEQUENCE [LARGE SCALE GENOMIC DNA]</scope>
    <source>
        <strain evidence="1 2">NBRC 108245</strain>
    </source>
</reference>
<evidence type="ECO:0000313" key="1">
    <source>
        <dbReference type="EMBL" id="GEM40869.1"/>
    </source>
</evidence>
<accession>A0A511MJU7</accession>
<gene>
    <name evidence="1" type="ORF">NN4_53880</name>
</gene>
<protein>
    <submittedName>
        <fullName evidence="1">Uncharacterized protein</fullName>
    </submittedName>
</protein>
<dbReference type="EMBL" id="BJXA01000042">
    <property type="protein sequence ID" value="GEM40869.1"/>
    <property type="molecule type" value="Genomic_DNA"/>
</dbReference>
<name>A0A511MJU7_9NOCA</name>
<evidence type="ECO:0000313" key="2">
    <source>
        <dbReference type="Proteomes" id="UP000321424"/>
    </source>
</evidence>
<keyword evidence="2" id="KW-1185">Reference proteome</keyword>
<sequence length="62" mass="7120">MSAAERYLARQFEVFMVAQALGRLPSEPNRANIADMVNRVPRAVMLRAWDAARRRTNALHPR</sequence>
<comment type="caution">
    <text evidence="1">The sequence shown here is derived from an EMBL/GenBank/DDBJ whole genome shotgun (WGS) entry which is preliminary data.</text>
</comment>